<reference evidence="2 3" key="1">
    <citation type="journal article" date="2018" name="Evol. Lett.">
        <title>Horizontal gene cluster transfer increased hallucinogenic mushroom diversity.</title>
        <authorList>
            <person name="Reynolds H.T."/>
            <person name="Vijayakumar V."/>
            <person name="Gluck-Thaler E."/>
            <person name="Korotkin H.B."/>
            <person name="Matheny P.B."/>
            <person name="Slot J.C."/>
        </authorList>
    </citation>
    <scope>NUCLEOTIDE SEQUENCE [LARGE SCALE GENOMIC DNA]</scope>
    <source>
        <strain evidence="2 3">SRW20</strain>
    </source>
</reference>
<protein>
    <recommendedName>
        <fullName evidence="4">F-box domain-containing protein</fullName>
    </recommendedName>
</protein>
<dbReference type="InParanoid" id="A0A409XYT4"/>
<dbReference type="Proteomes" id="UP000284706">
    <property type="component" value="Unassembled WGS sequence"/>
</dbReference>
<dbReference type="EMBL" id="NHYE01001405">
    <property type="protein sequence ID" value="PPQ95934.1"/>
    <property type="molecule type" value="Genomic_DNA"/>
</dbReference>
<feature type="coiled-coil region" evidence="1">
    <location>
        <begin position="32"/>
        <end position="59"/>
    </location>
</feature>
<organism evidence="2 3">
    <name type="scientific">Gymnopilus dilepis</name>
    <dbReference type="NCBI Taxonomy" id="231916"/>
    <lineage>
        <taxon>Eukaryota</taxon>
        <taxon>Fungi</taxon>
        <taxon>Dikarya</taxon>
        <taxon>Basidiomycota</taxon>
        <taxon>Agaricomycotina</taxon>
        <taxon>Agaricomycetes</taxon>
        <taxon>Agaricomycetidae</taxon>
        <taxon>Agaricales</taxon>
        <taxon>Agaricineae</taxon>
        <taxon>Hymenogastraceae</taxon>
        <taxon>Gymnopilus</taxon>
    </lineage>
</organism>
<keyword evidence="1" id="KW-0175">Coiled coil</keyword>
<dbReference type="OrthoDB" id="3365698at2759"/>
<comment type="caution">
    <text evidence="2">The sequence shown here is derived from an EMBL/GenBank/DDBJ whole genome shotgun (WGS) entry which is preliminary data.</text>
</comment>
<evidence type="ECO:0000313" key="3">
    <source>
        <dbReference type="Proteomes" id="UP000284706"/>
    </source>
</evidence>
<evidence type="ECO:0000256" key="1">
    <source>
        <dbReference type="SAM" id="Coils"/>
    </source>
</evidence>
<sequence length="665" mass="75950">MQESRQLTNRDLLSSVPIHLLSSNREPDSQEITALRNVIKQVQDEIESLKSSLPHLTREERKRLAALGLSLHTYTTILSPFRRFPMEILQNIFTFVAEGFPTNAAYRLNQVSQCWNEVARTTPFVLGTLPPICLPKKLKKNQFAQSFNSAVTKTPLLGPLFLQVSDRISNDTKSAAQILFSQSHRWHSVSIQIHIHSLSQVSGALENHTPALRYLKLSVAADHQRYQYERGLFGAFLDAPYLQEVELECLTPVKFFLPWWSLTRYKLRSYLPIGLSEVLRDDSVLEHFEYYGANPYSLYIAPFPTAVLNNLRSMEIIIYYGSPDMLLGPLTAPRLEKLRILDHTVTSATDLHDFLRRSSCGATLTSLSFHINPMAAGDLSNILLLTPSLTDLECNGIPASDILRLSVEEAGSVLVPLLQHLIIHSPTRVAKMKRLAHARSRITEALAERANFTLLESAWRHTFALTLVFQTSKQSSDAAEVLIPCLEGTQSLRTKLSQVLWEFSLAIAESKARTRRTGIRRLLKPRRDFGEKNRQCTVVHRRTYARELLGISEKDSIPQVENLKFNFCERADELFALCLLFVQGGGGSRKFIRHGRYCIRYLTYPVDDALTRYEQYFLHGRHKIFDDDEVFWPYKEYTGERHGMDYVKWRKQAGQARSSTVLGRQ</sequence>
<name>A0A409XYT4_9AGAR</name>
<dbReference type="AlphaFoldDB" id="A0A409XYT4"/>
<gene>
    <name evidence="2" type="ORF">CVT26_016155</name>
</gene>
<evidence type="ECO:0000313" key="2">
    <source>
        <dbReference type="EMBL" id="PPQ95934.1"/>
    </source>
</evidence>
<keyword evidence="3" id="KW-1185">Reference proteome</keyword>
<accession>A0A409XYT4</accession>
<evidence type="ECO:0008006" key="4">
    <source>
        <dbReference type="Google" id="ProtNLM"/>
    </source>
</evidence>
<proteinExistence type="predicted"/>